<dbReference type="EMBL" id="PNXQ01000001">
    <property type="protein sequence ID" value="TKH46584.1"/>
    <property type="molecule type" value="Genomic_DNA"/>
</dbReference>
<gene>
    <name evidence="6 9" type="primary">rplU</name>
    <name evidence="9" type="ORF">C1I60_00055</name>
    <name evidence="8" type="ORF">QD47_08235</name>
</gene>
<dbReference type="Pfam" id="PF00829">
    <property type="entry name" value="Ribosomal_L21p"/>
    <property type="match status" value="1"/>
</dbReference>
<dbReference type="HAMAP" id="MF_01363">
    <property type="entry name" value="Ribosomal_bL21"/>
    <property type="match status" value="1"/>
</dbReference>
<evidence type="ECO:0000256" key="2">
    <source>
        <dbReference type="ARBA" id="ARBA00022730"/>
    </source>
</evidence>
<keyword evidence="4 6" id="KW-0689">Ribosomal protein</keyword>
<evidence type="ECO:0000313" key="8">
    <source>
        <dbReference type="EMBL" id="KJD46148.1"/>
    </source>
</evidence>
<dbReference type="InterPro" id="IPR018258">
    <property type="entry name" value="Ribosomal_bL21_CS"/>
</dbReference>
<dbReference type="OMA" id="HRQPFTK"/>
<dbReference type="GO" id="GO:0005737">
    <property type="term" value="C:cytoplasm"/>
    <property type="evidence" value="ECO:0007669"/>
    <property type="project" value="UniProtKB-ARBA"/>
</dbReference>
<dbReference type="InterPro" id="IPR028909">
    <property type="entry name" value="bL21-like"/>
</dbReference>
<dbReference type="AlphaFoldDB" id="A0A0D7X5A0"/>
<keyword evidence="5 6" id="KW-0687">Ribonucleoprotein</keyword>
<dbReference type="GO" id="GO:0006412">
    <property type="term" value="P:translation"/>
    <property type="evidence" value="ECO:0007669"/>
    <property type="project" value="UniProtKB-UniRule"/>
</dbReference>
<evidence type="ECO:0000256" key="1">
    <source>
        <dbReference type="ARBA" id="ARBA00008563"/>
    </source>
</evidence>
<dbReference type="EMBL" id="JTHP01000011">
    <property type="protein sequence ID" value="KJD46148.1"/>
    <property type="molecule type" value="Genomic_DNA"/>
</dbReference>
<comment type="caution">
    <text evidence="8">The sequence shown here is derived from an EMBL/GenBank/DDBJ whole genome shotgun (WGS) entry which is preliminary data.</text>
</comment>
<organism evidence="8 10">
    <name type="scientific">Paenibacillus terrae</name>
    <dbReference type="NCBI Taxonomy" id="159743"/>
    <lineage>
        <taxon>Bacteria</taxon>
        <taxon>Bacillati</taxon>
        <taxon>Bacillota</taxon>
        <taxon>Bacilli</taxon>
        <taxon>Bacillales</taxon>
        <taxon>Paenibacillaceae</taxon>
        <taxon>Paenibacillus</taxon>
    </lineage>
</organism>
<comment type="similarity">
    <text evidence="1 6 7">Belongs to the bacterial ribosomal protein bL21 family.</text>
</comment>
<dbReference type="GO" id="GO:0019843">
    <property type="term" value="F:rRNA binding"/>
    <property type="evidence" value="ECO:0007669"/>
    <property type="project" value="UniProtKB-UniRule"/>
</dbReference>
<dbReference type="GO" id="GO:0003735">
    <property type="term" value="F:structural constituent of ribosome"/>
    <property type="evidence" value="ECO:0007669"/>
    <property type="project" value="InterPro"/>
</dbReference>
<dbReference type="PANTHER" id="PTHR21349:SF0">
    <property type="entry name" value="LARGE RIBOSOMAL SUBUNIT PROTEIN BL21M"/>
    <property type="match status" value="1"/>
</dbReference>
<dbReference type="Proteomes" id="UP000308114">
    <property type="component" value="Unassembled WGS sequence"/>
</dbReference>
<keyword evidence="10" id="KW-1185">Reference proteome</keyword>
<dbReference type="InterPro" id="IPR036164">
    <property type="entry name" value="bL21-like_sf"/>
</dbReference>
<dbReference type="Proteomes" id="UP000032534">
    <property type="component" value="Unassembled WGS sequence"/>
</dbReference>
<dbReference type="GO" id="GO:1990904">
    <property type="term" value="C:ribonucleoprotein complex"/>
    <property type="evidence" value="ECO:0007669"/>
    <property type="project" value="UniProtKB-KW"/>
</dbReference>
<reference evidence="9 11" key="2">
    <citation type="submission" date="2018-01" db="EMBL/GenBank/DDBJ databases">
        <title>Bacillales members from the olive rhizosphere are effective biological control agents against Verticillium dahliae.</title>
        <authorList>
            <person name="Gomez-Lama C."/>
            <person name="Legarda G."/>
            <person name="Ruano-Rosa D."/>
            <person name="Pizarro-Tobias P."/>
            <person name="Valverde-Corredor A."/>
            <person name="Niqui J.L."/>
            <person name="Trivino J.C."/>
            <person name="Roca A."/>
            <person name="Mercado-Blanco J."/>
        </authorList>
    </citation>
    <scope>NUCLEOTIDE SEQUENCE [LARGE SCALE GENOMIC DNA]</scope>
    <source>
        <strain evidence="9 11">PIC167</strain>
    </source>
</reference>
<dbReference type="PATRIC" id="fig|159743.3.peg.1808"/>
<dbReference type="GO" id="GO:0005840">
    <property type="term" value="C:ribosome"/>
    <property type="evidence" value="ECO:0007669"/>
    <property type="project" value="UniProtKB-KW"/>
</dbReference>
<evidence type="ECO:0000256" key="6">
    <source>
        <dbReference type="HAMAP-Rule" id="MF_01363"/>
    </source>
</evidence>
<dbReference type="OrthoDB" id="9813334at2"/>
<comment type="function">
    <text evidence="6 7">This protein binds to 23S rRNA in the presence of protein L20.</text>
</comment>
<dbReference type="SUPFAM" id="SSF141091">
    <property type="entry name" value="L21p-like"/>
    <property type="match status" value="1"/>
</dbReference>
<dbReference type="RefSeq" id="WP_014277583.1">
    <property type="nucleotide sequence ID" value="NZ_JTHP01000011.1"/>
</dbReference>
<comment type="subunit">
    <text evidence="6">Part of the 50S ribosomal subunit. Contacts protein L20.</text>
</comment>
<evidence type="ECO:0000256" key="3">
    <source>
        <dbReference type="ARBA" id="ARBA00022884"/>
    </source>
</evidence>
<dbReference type="PANTHER" id="PTHR21349">
    <property type="entry name" value="50S RIBOSOMAL PROTEIN L21"/>
    <property type="match status" value="1"/>
</dbReference>
<keyword evidence="3 6" id="KW-0694">RNA-binding</keyword>
<name>A0A0D7X5A0_9BACL</name>
<evidence type="ECO:0000313" key="9">
    <source>
        <dbReference type="EMBL" id="TKH46584.1"/>
    </source>
</evidence>
<accession>A0A0D7X5A0</accession>
<reference evidence="8 10" key="1">
    <citation type="submission" date="2014-11" db="EMBL/GenBank/DDBJ databases">
        <title>Draft Genome Sequences of Paenibacillus polymyxa NRRL B-30509 and Paenibacillus terrae NRRL B-30644, Strains from a Poultry Environment that Produce Tridecaptin A and Paenicidins.</title>
        <authorList>
            <person name="van Belkum M.J."/>
            <person name="Lohans C.T."/>
            <person name="Vederas J.C."/>
        </authorList>
    </citation>
    <scope>NUCLEOTIDE SEQUENCE [LARGE SCALE GENOMIC DNA]</scope>
    <source>
        <strain evidence="8 10">NRRL B-30644</strain>
    </source>
</reference>
<dbReference type="PROSITE" id="PS01169">
    <property type="entry name" value="RIBOSOMAL_L21"/>
    <property type="match status" value="1"/>
</dbReference>
<evidence type="ECO:0000256" key="4">
    <source>
        <dbReference type="ARBA" id="ARBA00022980"/>
    </source>
</evidence>
<evidence type="ECO:0000256" key="7">
    <source>
        <dbReference type="RuleBase" id="RU000562"/>
    </source>
</evidence>
<evidence type="ECO:0000256" key="5">
    <source>
        <dbReference type="ARBA" id="ARBA00023274"/>
    </source>
</evidence>
<dbReference type="NCBIfam" id="TIGR00061">
    <property type="entry name" value="L21"/>
    <property type="match status" value="1"/>
</dbReference>
<proteinExistence type="inferred from homology"/>
<protein>
    <recommendedName>
        <fullName evidence="6">Large ribosomal subunit protein bL21</fullName>
    </recommendedName>
</protein>
<evidence type="ECO:0000313" key="11">
    <source>
        <dbReference type="Proteomes" id="UP000308114"/>
    </source>
</evidence>
<dbReference type="InterPro" id="IPR001787">
    <property type="entry name" value="Ribosomal_bL21"/>
</dbReference>
<sequence length="103" mass="11312">MYAIIETGGKQYKVQEGDVLFIEKLEATDGETVTFNRVLAVSSDNGLTTGTPLLSGATVTATVEKHGQGQKVIVYKYKPKKNYHVKQGHRQPYTKVTIGKIQA</sequence>
<keyword evidence="2 6" id="KW-0699">rRNA-binding</keyword>
<evidence type="ECO:0000313" key="10">
    <source>
        <dbReference type="Proteomes" id="UP000032534"/>
    </source>
</evidence>